<proteinExistence type="predicted"/>
<dbReference type="AlphaFoldDB" id="A0A382HV80"/>
<reference evidence="2" key="1">
    <citation type="submission" date="2018-05" db="EMBL/GenBank/DDBJ databases">
        <authorList>
            <person name="Lanie J.A."/>
            <person name="Ng W.-L."/>
            <person name="Kazmierczak K.M."/>
            <person name="Andrzejewski T.M."/>
            <person name="Davidsen T.M."/>
            <person name="Wayne K.J."/>
            <person name="Tettelin H."/>
            <person name="Glass J.I."/>
            <person name="Rusch D."/>
            <person name="Podicherti R."/>
            <person name="Tsui H.-C.T."/>
            <person name="Winkler M.E."/>
        </authorList>
    </citation>
    <scope>NUCLEOTIDE SEQUENCE</scope>
</reference>
<accession>A0A382HV80</accession>
<evidence type="ECO:0000256" key="1">
    <source>
        <dbReference type="SAM" id="MobiDB-lite"/>
    </source>
</evidence>
<evidence type="ECO:0000313" key="2">
    <source>
        <dbReference type="EMBL" id="SVB91022.1"/>
    </source>
</evidence>
<name>A0A382HV80_9ZZZZ</name>
<dbReference type="EMBL" id="UINC01063409">
    <property type="protein sequence ID" value="SVB91022.1"/>
    <property type="molecule type" value="Genomic_DNA"/>
</dbReference>
<gene>
    <name evidence="2" type="ORF">METZ01_LOCUS243876</name>
</gene>
<feature type="region of interest" description="Disordered" evidence="1">
    <location>
        <begin position="1"/>
        <end position="30"/>
    </location>
</feature>
<organism evidence="2">
    <name type="scientific">marine metagenome</name>
    <dbReference type="NCBI Taxonomy" id="408172"/>
    <lineage>
        <taxon>unclassified sequences</taxon>
        <taxon>metagenomes</taxon>
        <taxon>ecological metagenomes</taxon>
    </lineage>
</organism>
<sequence length="30" mass="3273">MEFLGEVGDPDDQTPETFLKRVAASECEAS</sequence>
<protein>
    <submittedName>
        <fullName evidence="2">Uncharacterized protein</fullName>
    </submittedName>
</protein>